<protein>
    <submittedName>
        <fullName evidence="3">Uncharacterized protein</fullName>
    </submittedName>
</protein>
<proteinExistence type="predicted"/>
<name>A0A120FKI4_9HYPH</name>
<keyword evidence="2" id="KW-0732">Signal</keyword>
<gene>
    <name evidence="3" type="ORF">AS026_08605</name>
</gene>
<keyword evidence="4" id="KW-1185">Reference proteome</keyword>
<accession>A0A120FKI4</accession>
<dbReference type="RefSeq" id="WP_018857787.1">
    <property type="nucleotide sequence ID" value="NZ_JBBNAS010000122.1"/>
</dbReference>
<dbReference type="AlphaFoldDB" id="A0A120FKI4"/>
<sequence>MKTEWKLIAAVALGFGMAASTASAMDIGGFATTNSGGRTLAADGYESSRSWGGSNSYRPAPYSMETTGSISSSRSRARQPVNCPPRPIPGTLQTQGGNSGTTINPACPDY</sequence>
<evidence type="ECO:0000313" key="4">
    <source>
        <dbReference type="Proteomes" id="UP000068164"/>
    </source>
</evidence>
<feature type="chain" id="PRO_5007165410" evidence="2">
    <location>
        <begin position="25"/>
        <end position="110"/>
    </location>
</feature>
<reference evidence="3 4" key="1">
    <citation type="submission" date="2015-11" db="EMBL/GenBank/DDBJ databases">
        <title>Draft Genome Sequence of the Strain BR 10423 (Rhizobium sp.) isolated from nodules of Mimosa pudica.</title>
        <authorList>
            <person name="Barauna A.C."/>
            <person name="Zilli J.E."/>
            <person name="Simoes-Araujo J.L."/>
            <person name="Reis V.M."/>
            <person name="James E.K."/>
            <person name="Reis F.B.Jr."/>
            <person name="Rouws L.F."/>
            <person name="Passos S.R."/>
            <person name="Gois S.R."/>
        </authorList>
    </citation>
    <scope>NUCLEOTIDE SEQUENCE [LARGE SCALE GENOMIC DNA]</scope>
    <source>
        <strain evidence="3 4">BR10423</strain>
    </source>
</reference>
<evidence type="ECO:0000256" key="1">
    <source>
        <dbReference type="SAM" id="MobiDB-lite"/>
    </source>
</evidence>
<organism evidence="3 4">
    <name type="scientific">Rhizobium altiplani</name>
    <dbReference type="NCBI Taxonomy" id="1864509"/>
    <lineage>
        <taxon>Bacteria</taxon>
        <taxon>Pseudomonadati</taxon>
        <taxon>Pseudomonadota</taxon>
        <taxon>Alphaproteobacteria</taxon>
        <taxon>Hyphomicrobiales</taxon>
        <taxon>Rhizobiaceae</taxon>
        <taxon>Rhizobium/Agrobacterium group</taxon>
        <taxon>Rhizobium</taxon>
    </lineage>
</organism>
<feature type="region of interest" description="Disordered" evidence="1">
    <location>
        <begin position="45"/>
        <end position="110"/>
    </location>
</feature>
<evidence type="ECO:0000256" key="2">
    <source>
        <dbReference type="SAM" id="SignalP"/>
    </source>
</evidence>
<feature type="compositionally biased region" description="Polar residues" evidence="1">
    <location>
        <begin position="64"/>
        <end position="74"/>
    </location>
</feature>
<comment type="caution">
    <text evidence="3">The sequence shown here is derived from an EMBL/GenBank/DDBJ whole genome shotgun (WGS) entry which is preliminary data.</text>
</comment>
<evidence type="ECO:0000313" key="3">
    <source>
        <dbReference type="EMBL" id="KWV50602.1"/>
    </source>
</evidence>
<feature type="signal peptide" evidence="2">
    <location>
        <begin position="1"/>
        <end position="24"/>
    </location>
</feature>
<feature type="compositionally biased region" description="Polar residues" evidence="1">
    <location>
        <begin position="47"/>
        <end position="57"/>
    </location>
</feature>
<feature type="compositionally biased region" description="Polar residues" evidence="1">
    <location>
        <begin position="91"/>
        <end position="104"/>
    </location>
</feature>
<dbReference type="EMBL" id="LNCD01000084">
    <property type="protein sequence ID" value="KWV50602.1"/>
    <property type="molecule type" value="Genomic_DNA"/>
</dbReference>
<dbReference type="Proteomes" id="UP000068164">
    <property type="component" value="Unassembled WGS sequence"/>
</dbReference>
<dbReference type="OrthoDB" id="8396131at2"/>